<accession>E8NFE4</accession>
<dbReference type="OrthoDB" id="254800at2"/>
<dbReference type="Pfam" id="PF02517">
    <property type="entry name" value="Rce1-like"/>
    <property type="match status" value="1"/>
</dbReference>
<dbReference type="eggNOG" id="COG1266">
    <property type="taxonomic scope" value="Bacteria"/>
</dbReference>
<dbReference type="GO" id="GO:0080120">
    <property type="term" value="P:CAAX-box protein maturation"/>
    <property type="evidence" value="ECO:0007669"/>
    <property type="project" value="UniProtKB-ARBA"/>
</dbReference>
<evidence type="ECO:0000259" key="3">
    <source>
        <dbReference type="Pfam" id="PF02517"/>
    </source>
</evidence>
<feature type="transmembrane region" description="Helical" evidence="2">
    <location>
        <begin position="197"/>
        <end position="216"/>
    </location>
</feature>
<feature type="domain" description="CAAX prenyl protease 2/Lysostaphin resistance protein A-like" evidence="3">
    <location>
        <begin position="239"/>
        <end position="339"/>
    </location>
</feature>
<reference evidence="4 5" key="1">
    <citation type="journal article" date="2011" name="J. Bacteriol.">
        <title>Genome sequence of Microbacterium testaceum StLB037, an N-acylhomoserine lactone-degrading bacterium isolated from potato leaves.</title>
        <authorList>
            <person name="Morohoshi T."/>
            <person name="Wang W.-Z."/>
            <person name="Someya N."/>
            <person name="Ikeda T."/>
        </authorList>
    </citation>
    <scope>NUCLEOTIDE SEQUENCE [LARGE SCALE GENOMIC DNA]</scope>
    <source>
        <strain evidence="4 5">StLB037</strain>
    </source>
</reference>
<dbReference type="GO" id="GO:0004175">
    <property type="term" value="F:endopeptidase activity"/>
    <property type="evidence" value="ECO:0007669"/>
    <property type="project" value="UniProtKB-ARBA"/>
</dbReference>
<keyword evidence="4" id="KW-0378">Hydrolase</keyword>
<proteinExistence type="predicted"/>
<keyword evidence="4" id="KW-0645">Protease</keyword>
<dbReference type="HOGENOM" id="CLU_787118_0_0_11"/>
<keyword evidence="2" id="KW-0812">Transmembrane</keyword>
<feature type="transmembrane region" description="Helical" evidence="2">
    <location>
        <begin position="331"/>
        <end position="351"/>
    </location>
</feature>
<feature type="transmembrane region" description="Helical" evidence="2">
    <location>
        <begin position="163"/>
        <end position="185"/>
    </location>
</feature>
<feature type="region of interest" description="Disordered" evidence="1">
    <location>
        <begin position="91"/>
        <end position="126"/>
    </location>
</feature>
<dbReference type="EMBL" id="AP012052">
    <property type="protein sequence ID" value="BAJ75217.1"/>
    <property type="molecule type" value="Genomic_DNA"/>
</dbReference>
<reference key="2">
    <citation type="submission" date="2011-02" db="EMBL/GenBank/DDBJ databases">
        <title>Genome sequence of Microbacterium testaceum StLB037.</title>
        <authorList>
            <person name="Morohoshi T."/>
            <person name="Wang W.Z."/>
            <person name="Someya N."/>
            <person name="Ikeda T."/>
        </authorList>
    </citation>
    <scope>NUCLEOTIDE SEQUENCE</scope>
    <source>
        <strain>StLB037</strain>
    </source>
</reference>
<evidence type="ECO:0000256" key="1">
    <source>
        <dbReference type="SAM" id="MobiDB-lite"/>
    </source>
</evidence>
<name>E8NFE4_MICTS</name>
<feature type="transmembrane region" description="Helical" evidence="2">
    <location>
        <begin position="236"/>
        <end position="254"/>
    </location>
</feature>
<dbReference type="GO" id="GO:0006508">
    <property type="term" value="P:proteolysis"/>
    <property type="evidence" value="ECO:0007669"/>
    <property type="project" value="UniProtKB-KW"/>
</dbReference>
<feature type="transmembrane region" description="Helical" evidence="2">
    <location>
        <begin position="307"/>
        <end position="324"/>
    </location>
</feature>
<gene>
    <name evidence="4" type="ordered locus">MTES_2253</name>
</gene>
<keyword evidence="2" id="KW-1133">Transmembrane helix</keyword>
<dbReference type="AlphaFoldDB" id="E8NFE4"/>
<dbReference type="Proteomes" id="UP000008975">
    <property type="component" value="Chromosome"/>
</dbReference>
<feature type="transmembrane region" description="Helical" evidence="2">
    <location>
        <begin position="275"/>
        <end position="295"/>
    </location>
</feature>
<evidence type="ECO:0000313" key="5">
    <source>
        <dbReference type="Proteomes" id="UP000008975"/>
    </source>
</evidence>
<dbReference type="STRING" id="979556.MTES_2253"/>
<organism evidence="4 5">
    <name type="scientific">Microbacterium testaceum (strain StLB037)</name>
    <dbReference type="NCBI Taxonomy" id="979556"/>
    <lineage>
        <taxon>Bacteria</taxon>
        <taxon>Bacillati</taxon>
        <taxon>Actinomycetota</taxon>
        <taxon>Actinomycetes</taxon>
        <taxon>Micrococcales</taxon>
        <taxon>Microbacteriaceae</taxon>
        <taxon>Microbacterium</taxon>
    </lineage>
</organism>
<dbReference type="KEGG" id="mts:MTES_2253"/>
<dbReference type="InterPro" id="IPR003675">
    <property type="entry name" value="Rce1/LyrA-like_dom"/>
</dbReference>
<evidence type="ECO:0000256" key="2">
    <source>
        <dbReference type="SAM" id="Phobius"/>
    </source>
</evidence>
<evidence type="ECO:0000313" key="4">
    <source>
        <dbReference type="EMBL" id="BAJ75217.1"/>
    </source>
</evidence>
<feature type="transmembrane region" description="Helical" evidence="2">
    <location>
        <begin position="134"/>
        <end position="157"/>
    </location>
</feature>
<protein>
    <submittedName>
        <fullName evidence="4">Predicted metal-dependent membrane protease</fullName>
    </submittedName>
</protein>
<keyword evidence="2" id="KW-0472">Membrane</keyword>
<sequence>MVPLEDALSTCVAEVGESHSVCHTYCFRIRNNDIRLALRVRALRIRRVRARVKEFVRQNFGLHACGIAEVEEFSQRRTGDRLATVPEKPSDAVLVDGGRGAEAPASSADPPRAPGRRRRRRSDWRQGGTAVRQWNLTVLTTALIGIGGGLVVSVTLSRLGGPWAPLASSMALWAGLGLPVVVALRRARPAGLLRVRSIDLLWGLGVGGGLRLLQGWLSGAGYSTFPSLPSSPDSTAWGWLWSYGVPSILVAPVIEEFFFRAVILVGVYQLLRRGVGPLAAATTALLTSAGGFVLLHSAFSSLSLADGVQFFAVGAACALVVLLSGRIWGAVLAHLVYNASFMALAVVGTILA</sequence>